<feature type="transmembrane region" description="Helical" evidence="1">
    <location>
        <begin position="12"/>
        <end position="36"/>
    </location>
</feature>
<evidence type="ECO:0000313" key="3">
    <source>
        <dbReference type="Proteomes" id="UP000271098"/>
    </source>
</evidence>
<organism evidence="4">
    <name type="scientific">Gongylonema pulchrum</name>
    <dbReference type="NCBI Taxonomy" id="637853"/>
    <lineage>
        <taxon>Eukaryota</taxon>
        <taxon>Metazoa</taxon>
        <taxon>Ecdysozoa</taxon>
        <taxon>Nematoda</taxon>
        <taxon>Chromadorea</taxon>
        <taxon>Rhabditida</taxon>
        <taxon>Spirurina</taxon>
        <taxon>Spiruromorpha</taxon>
        <taxon>Spiruroidea</taxon>
        <taxon>Gongylonematidae</taxon>
        <taxon>Gongylonema</taxon>
    </lineage>
</organism>
<evidence type="ECO:0000313" key="4">
    <source>
        <dbReference type="WBParaSite" id="GPUH_0001167301-mRNA-1"/>
    </source>
</evidence>
<evidence type="ECO:0000256" key="1">
    <source>
        <dbReference type="SAM" id="Phobius"/>
    </source>
</evidence>
<keyword evidence="3" id="KW-1185">Reference proteome</keyword>
<keyword evidence="1" id="KW-0812">Transmembrane</keyword>
<dbReference type="Pfam" id="PF21525">
    <property type="entry name" value="Nlp36"/>
    <property type="match status" value="1"/>
</dbReference>
<keyword evidence="1" id="KW-0472">Membrane</keyword>
<dbReference type="AlphaFoldDB" id="A0A183DSG8"/>
<dbReference type="OrthoDB" id="5830384at2759"/>
<accession>A0A183DSG8</accession>
<protein>
    <submittedName>
        <fullName evidence="4">Col_cuticle_N domain-containing protein</fullName>
    </submittedName>
</protein>
<keyword evidence="1" id="KW-1133">Transmembrane helix</keyword>
<gene>
    <name evidence="2" type="ORF">GPUH_LOCUS11659</name>
</gene>
<dbReference type="WBParaSite" id="GPUH_0001167301-mRNA-1">
    <property type="protein sequence ID" value="GPUH_0001167301-mRNA-1"/>
    <property type="gene ID" value="GPUH_0001167301"/>
</dbReference>
<reference evidence="4" key="1">
    <citation type="submission" date="2016-06" db="UniProtKB">
        <authorList>
            <consortium name="WormBaseParasite"/>
        </authorList>
    </citation>
    <scope>IDENTIFICATION</scope>
</reference>
<sequence length="110" mass="12942">MPKQIFELIDYLGPLAVSVAFIIALFLISLIINFLWITKEDDRTVFEKFGSNFDIRLGVHHMRHRSDKKKEEAVELGRIRSREWEGEQQDYCMVELGERCDGLDQESSRH</sequence>
<dbReference type="Proteomes" id="UP000271098">
    <property type="component" value="Unassembled WGS sequence"/>
</dbReference>
<proteinExistence type="predicted"/>
<reference evidence="2 3" key="2">
    <citation type="submission" date="2018-11" db="EMBL/GenBank/DDBJ databases">
        <authorList>
            <consortium name="Pathogen Informatics"/>
        </authorList>
    </citation>
    <scope>NUCLEOTIDE SEQUENCE [LARGE SCALE GENOMIC DNA]</scope>
</reference>
<evidence type="ECO:0000313" key="2">
    <source>
        <dbReference type="EMBL" id="VDN19074.1"/>
    </source>
</evidence>
<dbReference type="EMBL" id="UYRT01078710">
    <property type="protein sequence ID" value="VDN19074.1"/>
    <property type="molecule type" value="Genomic_DNA"/>
</dbReference>
<name>A0A183DSG8_9BILA</name>